<comment type="similarity">
    <text evidence="2">Belongs to the ACC deaminase/D-cysteine desulfhydrase family.</text>
</comment>
<evidence type="ECO:0000313" key="8">
    <source>
        <dbReference type="Proteomes" id="UP000614216"/>
    </source>
</evidence>
<reference evidence="7" key="1">
    <citation type="submission" date="2021-01" db="EMBL/GenBank/DDBJ databases">
        <title>Fulvivirga kasyanovii gen. nov., sp nov., a novel member of the phylum Bacteroidetes isolated from seawater in a mussel farm.</title>
        <authorList>
            <person name="Zhao L.-H."/>
            <person name="Wang Z.-J."/>
        </authorList>
    </citation>
    <scope>NUCLEOTIDE SEQUENCE</scope>
    <source>
        <strain evidence="7">29W222</strain>
    </source>
</reference>
<comment type="cofactor">
    <cofactor evidence="1">
        <name>pyridoxal 5'-phosphate</name>
        <dbReference type="ChEBI" id="CHEBI:597326"/>
    </cofactor>
</comment>
<comment type="caution">
    <text evidence="7">The sequence shown here is derived from an EMBL/GenBank/DDBJ whole genome shotgun (WGS) entry which is preliminary data.</text>
</comment>
<dbReference type="InterPro" id="IPR027278">
    <property type="entry name" value="ACCD_DCysDesulf"/>
</dbReference>
<dbReference type="Proteomes" id="UP000614216">
    <property type="component" value="Unassembled WGS sequence"/>
</dbReference>
<evidence type="ECO:0000256" key="4">
    <source>
        <dbReference type="PIRSR" id="PIRSR006278-1"/>
    </source>
</evidence>
<accession>A0A937FW78</accession>
<dbReference type="PANTHER" id="PTHR43780:SF2">
    <property type="entry name" value="1-AMINOCYCLOPROPANE-1-CARBOXYLATE DEAMINASE-RELATED"/>
    <property type="match status" value="1"/>
</dbReference>
<sequence>MLKLYENPSVEEVKETWINEKGIRLFIKREDRIHPYVSGNKWRKLKYNLLKAHEDGHRTLLTFGGAYSNHIYAAAAAAKEAGFQSIGVIRGDELADKPLNTTLSFARDNGMRFHFVTRENYRNKREEQFIASLRELFGEFYLLPEGGTNDLAIKGCEEIVDDEVRSFDFIALPVGTGGTISGVISASDKYQQVIGFSALKGDFLIDDVKNFLSTYQHNRPLSLNWQIETDYHFGGYAKTTSKLINFIRQFEAAHDIPLDQVYTGKMMYGVYDKISKGYFDEGAKILAIHTGGLQGRRL</sequence>
<evidence type="ECO:0000256" key="1">
    <source>
        <dbReference type="ARBA" id="ARBA00001933"/>
    </source>
</evidence>
<dbReference type="PANTHER" id="PTHR43780">
    <property type="entry name" value="1-AMINOCYCLOPROPANE-1-CARBOXYLATE DEAMINASE-RELATED"/>
    <property type="match status" value="1"/>
</dbReference>
<evidence type="ECO:0000256" key="5">
    <source>
        <dbReference type="PIRSR" id="PIRSR006278-2"/>
    </source>
</evidence>
<protein>
    <submittedName>
        <fullName evidence="7">1-aminocyclopropane-1-carboxylate deaminase/D-cysteine desulfhydrase</fullName>
    </submittedName>
</protein>
<feature type="active site" description="Nucleophile" evidence="4">
    <location>
        <position position="68"/>
    </location>
</feature>
<gene>
    <name evidence="7" type="ORF">JMN32_07375</name>
</gene>
<evidence type="ECO:0000256" key="3">
    <source>
        <dbReference type="ARBA" id="ARBA00022898"/>
    </source>
</evidence>
<dbReference type="SUPFAM" id="SSF53686">
    <property type="entry name" value="Tryptophan synthase beta subunit-like PLP-dependent enzymes"/>
    <property type="match status" value="1"/>
</dbReference>
<keyword evidence="8" id="KW-1185">Reference proteome</keyword>
<organism evidence="7 8">
    <name type="scientific">Fulvivirga marina</name>
    <dbReference type="NCBI Taxonomy" id="2494733"/>
    <lineage>
        <taxon>Bacteria</taxon>
        <taxon>Pseudomonadati</taxon>
        <taxon>Bacteroidota</taxon>
        <taxon>Cytophagia</taxon>
        <taxon>Cytophagales</taxon>
        <taxon>Fulvivirgaceae</taxon>
        <taxon>Fulvivirga</taxon>
    </lineage>
</organism>
<proteinExistence type="inferred from homology"/>
<feature type="modified residue" description="N6-(pyridoxal phosphate)lysine" evidence="5">
    <location>
        <position position="41"/>
    </location>
</feature>
<dbReference type="PIRSF" id="PIRSF006278">
    <property type="entry name" value="ACCD_DCysDesulf"/>
    <property type="match status" value="1"/>
</dbReference>
<evidence type="ECO:0000256" key="2">
    <source>
        <dbReference type="ARBA" id="ARBA00008639"/>
    </source>
</evidence>
<dbReference type="Gene3D" id="3.40.50.1100">
    <property type="match status" value="2"/>
</dbReference>
<dbReference type="EMBL" id="JAEUGD010000023">
    <property type="protein sequence ID" value="MBL6446122.1"/>
    <property type="molecule type" value="Genomic_DNA"/>
</dbReference>
<keyword evidence="3 5" id="KW-0663">Pyridoxal phosphate</keyword>
<name>A0A937FW78_9BACT</name>
<dbReference type="GO" id="GO:0019148">
    <property type="term" value="F:D-cysteine desulfhydrase activity"/>
    <property type="evidence" value="ECO:0007669"/>
    <property type="project" value="TreeGrafter"/>
</dbReference>
<evidence type="ECO:0000259" key="6">
    <source>
        <dbReference type="Pfam" id="PF00291"/>
    </source>
</evidence>
<dbReference type="AlphaFoldDB" id="A0A937FW78"/>
<evidence type="ECO:0000313" key="7">
    <source>
        <dbReference type="EMBL" id="MBL6446122.1"/>
    </source>
</evidence>
<dbReference type="InterPro" id="IPR036052">
    <property type="entry name" value="TrpB-like_PALP_sf"/>
</dbReference>
<dbReference type="InterPro" id="IPR001926">
    <property type="entry name" value="TrpB-like_PALP"/>
</dbReference>
<feature type="domain" description="Tryptophan synthase beta chain-like PALP" evidence="6">
    <location>
        <begin position="20"/>
        <end position="291"/>
    </location>
</feature>
<dbReference type="Pfam" id="PF00291">
    <property type="entry name" value="PALP"/>
    <property type="match status" value="1"/>
</dbReference>